<evidence type="ECO:0000259" key="8">
    <source>
        <dbReference type="PROSITE" id="PS50850"/>
    </source>
</evidence>
<evidence type="ECO:0000256" key="3">
    <source>
        <dbReference type="ARBA" id="ARBA00022692"/>
    </source>
</evidence>
<feature type="domain" description="Major facilitator superfamily (MFS) profile" evidence="8">
    <location>
        <begin position="24"/>
        <end position="471"/>
    </location>
</feature>
<name>A0A1J4P1B7_9ACTN</name>
<feature type="transmembrane region" description="Helical" evidence="7">
    <location>
        <begin position="90"/>
        <end position="109"/>
    </location>
</feature>
<feature type="transmembrane region" description="Helical" evidence="7">
    <location>
        <begin position="176"/>
        <end position="199"/>
    </location>
</feature>
<evidence type="ECO:0000313" key="10">
    <source>
        <dbReference type="Proteomes" id="UP000034196"/>
    </source>
</evidence>
<feature type="transmembrane region" description="Helical" evidence="7">
    <location>
        <begin position="354"/>
        <end position="372"/>
    </location>
</feature>
<evidence type="ECO:0000313" key="9">
    <source>
        <dbReference type="EMBL" id="OIJ68535.1"/>
    </source>
</evidence>
<dbReference type="InterPro" id="IPR020846">
    <property type="entry name" value="MFS_dom"/>
</dbReference>
<dbReference type="InterPro" id="IPR036259">
    <property type="entry name" value="MFS_trans_sf"/>
</dbReference>
<evidence type="ECO:0000256" key="2">
    <source>
        <dbReference type="ARBA" id="ARBA00022448"/>
    </source>
</evidence>
<feature type="transmembrane region" description="Helical" evidence="7">
    <location>
        <begin position="378"/>
        <end position="398"/>
    </location>
</feature>
<keyword evidence="2" id="KW-0813">Transport</keyword>
<dbReference type="RefSeq" id="WP_046585154.1">
    <property type="nucleotide sequence ID" value="NZ_LAVA02000015.1"/>
</dbReference>
<feature type="transmembrane region" description="Helical" evidence="7">
    <location>
        <begin position="147"/>
        <end position="170"/>
    </location>
</feature>
<reference evidence="9" key="1">
    <citation type="submission" date="2016-10" db="EMBL/GenBank/DDBJ databases">
        <title>Genome sequence of Streptomyces mangrovisoli MUSC 149.</title>
        <authorList>
            <person name="Lee L.-H."/>
            <person name="Ser H.-L."/>
        </authorList>
    </citation>
    <scope>NUCLEOTIDE SEQUENCE [LARGE SCALE GENOMIC DNA]</scope>
    <source>
        <strain evidence="9">MUSC 149</strain>
    </source>
</reference>
<dbReference type="GO" id="GO:0005886">
    <property type="term" value="C:plasma membrane"/>
    <property type="evidence" value="ECO:0007669"/>
    <property type="project" value="UniProtKB-SubCell"/>
</dbReference>
<feature type="transmembrane region" description="Helical" evidence="7">
    <location>
        <begin position="419"/>
        <end position="437"/>
    </location>
</feature>
<dbReference type="AlphaFoldDB" id="A0A1J4P1B7"/>
<feature type="transmembrane region" description="Helical" evidence="7">
    <location>
        <begin position="237"/>
        <end position="257"/>
    </location>
</feature>
<dbReference type="PANTHER" id="PTHR42718">
    <property type="entry name" value="MAJOR FACILITATOR SUPERFAMILY MULTIDRUG TRANSPORTER MFSC"/>
    <property type="match status" value="1"/>
</dbReference>
<dbReference type="Gene3D" id="1.20.1250.20">
    <property type="entry name" value="MFS general substrate transporter like domains"/>
    <property type="match status" value="1"/>
</dbReference>
<feature type="transmembrane region" description="Helical" evidence="7">
    <location>
        <begin position="21"/>
        <end position="39"/>
    </location>
</feature>
<evidence type="ECO:0000256" key="4">
    <source>
        <dbReference type="ARBA" id="ARBA00022989"/>
    </source>
</evidence>
<feature type="transmembrane region" description="Helical" evidence="7">
    <location>
        <begin position="277"/>
        <end position="293"/>
    </location>
</feature>
<dbReference type="GO" id="GO:0046677">
    <property type="term" value="P:response to antibiotic"/>
    <property type="evidence" value="ECO:0007669"/>
    <property type="project" value="UniProtKB-KW"/>
</dbReference>
<dbReference type="Proteomes" id="UP000034196">
    <property type="component" value="Unassembled WGS sequence"/>
</dbReference>
<dbReference type="GO" id="GO:0022857">
    <property type="term" value="F:transmembrane transporter activity"/>
    <property type="evidence" value="ECO:0007669"/>
    <property type="project" value="InterPro"/>
</dbReference>
<dbReference type="STRING" id="1428628.WN71_007000"/>
<comment type="subcellular location">
    <subcellularLocation>
        <location evidence="1">Cell membrane</location>
        <topology evidence="1">Multi-pass membrane protein</topology>
    </subcellularLocation>
</comment>
<feature type="transmembrane region" description="Helical" evidence="7">
    <location>
        <begin position="59"/>
        <end position="78"/>
    </location>
</feature>
<organism evidence="9 10">
    <name type="scientific">Streptomyces mangrovisoli</name>
    <dbReference type="NCBI Taxonomy" id="1428628"/>
    <lineage>
        <taxon>Bacteria</taxon>
        <taxon>Bacillati</taxon>
        <taxon>Actinomycetota</taxon>
        <taxon>Actinomycetes</taxon>
        <taxon>Kitasatosporales</taxon>
        <taxon>Streptomycetaceae</taxon>
        <taxon>Streptomyces</taxon>
    </lineage>
</organism>
<feature type="transmembrane region" description="Helical" evidence="7">
    <location>
        <begin position="449"/>
        <end position="469"/>
    </location>
</feature>
<keyword evidence="3 7" id="KW-0812">Transmembrane</keyword>
<evidence type="ECO:0000256" key="1">
    <source>
        <dbReference type="ARBA" id="ARBA00004651"/>
    </source>
</evidence>
<feature type="transmembrane region" description="Helical" evidence="7">
    <location>
        <begin position="211"/>
        <end position="231"/>
    </location>
</feature>
<keyword evidence="10" id="KW-1185">Reference proteome</keyword>
<dbReference type="Pfam" id="PF07690">
    <property type="entry name" value="MFS_1"/>
    <property type="match status" value="1"/>
</dbReference>
<dbReference type="EMBL" id="LAVA02000015">
    <property type="protein sequence ID" value="OIJ68535.1"/>
    <property type="molecule type" value="Genomic_DNA"/>
</dbReference>
<dbReference type="OrthoDB" id="4484751at2"/>
<sequence length="475" mass="47876">MTGAAVESGRTAPDQDAPASVGAAVGLLVLFELTSGFLQTGVTPLLPALGERHGVGASALNWVISVQLLAGAVLVPVFGRLGDLHGHRRMLRLALTAVACGSLLVALAPDYPALLAGRALQGALVALLPLEIALVRDRLPAERARSAIARLVGALALGSLLGAVVMGALADAVGDIRLTLLVPAVAVALCVPVSFLFIPESVPKAAGRPDWPGALLLGLALVGLLSGVARLEDGSGLSTAVLLPVAAAAVLGAVWVWHELRSADPLVDLRAMRGRRVAPFYLTSFLFGVMYFGSQTPNSTFLAADPRTDGYGFALPALKVALVSLPAAVAAVITSSATAVIARRLGYRRTLMTAFALMAAGFAALACFHQAVWQVVAALVVCGTGIGVSLGALPTVIVEATDPARTGVASALYNNVKTTGGAVTGGVVAALLAAFTTGPGGAPAERGYVVVWALCALAGAAAVGAVAVARRGEEG</sequence>
<dbReference type="InterPro" id="IPR011701">
    <property type="entry name" value="MFS"/>
</dbReference>
<accession>A0A1J4P1B7</accession>
<protein>
    <submittedName>
        <fullName evidence="9">MFS transporter</fullName>
    </submittedName>
</protein>
<evidence type="ECO:0000256" key="5">
    <source>
        <dbReference type="ARBA" id="ARBA00023136"/>
    </source>
</evidence>
<dbReference type="SUPFAM" id="SSF103473">
    <property type="entry name" value="MFS general substrate transporter"/>
    <property type="match status" value="1"/>
</dbReference>
<proteinExistence type="predicted"/>
<evidence type="ECO:0000256" key="7">
    <source>
        <dbReference type="SAM" id="Phobius"/>
    </source>
</evidence>
<keyword evidence="4 7" id="KW-1133">Transmembrane helix</keyword>
<dbReference type="PANTHER" id="PTHR42718:SF9">
    <property type="entry name" value="MAJOR FACILITATOR SUPERFAMILY MULTIDRUG TRANSPORTER MFSC"/>
    <property type="match status" value="1"/>
</dbReference>
<comment type="caution">
    <text evidence="9">The sequence shown here is derived from an EMBL/GenBank/DDBJ whole genome shotgun (WGS) entry which is preliminary data.</text>
</comment>
<evidence type="ECO:0000256" key="6">
    <source>
        <dbReference type="ARBA" id="ARBA00023251"/>
    </source>
</evidence>
<gene>
    <name evidence="9" type="ORF">WN71_007000</name>
</gene>
<keyword evidence="5 7" id="KW-0472">Membrane</keyword>
<feature type="transmembrane region" description="Helical" evidence="7">
    <location>
        <begin position="115"/>
        <end position="135"/>
    </location>
</feature>
<feature type="transmembrane region" description="Helical" evidence="7">
    <location>
        <begin position="313"/>
        <end position="342"/>
    </location>
</feature>
<keyword evidence="6" id="KW-0046">Antibiotic resistance</keyword>
<dbReference type="PROSITE" id="PS50850">
    <property type="entry name" value="MFS"/>
    <property type="match status" value="1"/>
</dbReference>